<dbReference type="KEGG" id="kox:KOX_22350"/>
<accession>A0A0H3HCK9</accession>
<keyword evidence="1" id="KW-1133">Transmembrane helix</keyword>
<proteinExistence type="predicted"/>
<reference evidence="2 3" key="1">
    <citation type="journal article" date="2012" name="J. Bacteriol.">
        <title>Complete genome sequence of Klebsiella oxytoca KCTC 1686, used in production of 2,3-butanediol.</title>
        <authorList>
            <person name="Shin S.H."/>
            <person name="Kim S."/>
            <person name="Kim J.Y."/>
            <person name="Lee S."/>
            <person name="Um Y."/>
            <person name="Oh M.K."/>
            <person name="Kim Y.R."/>
            <person name="Lee J."/>
            <person name="Yang K.S."/>
        </authorList>
    </citation>
    <scope>NUCLEOTIDE SEQUENCE [LARGE SCALE GENOMIC DNA]</scope>
    <source>
        <strain evidence="3">ATCC 8724 / DSM 4798 / JCM 20051 / NBRC 3318 / NRRL B-199 / KCTC 1686</strain>
    </source>
</reference>
<name>A0A0H3HCK9_KLEM8</name>
<evidence type="ECO:0000313" key="3">
    <source>
        <dbReference type="Proteomes" id="UP000007843"/>
    </source>
</evidence>
<organism evidence="2 3">
    <name type="scientific">Klebsiella michiganensis (strain ATCC 8724 / DSM 4798 / JCM 20051 / NBRC 3318 / NRRL B-199 / KCTC 1686 / BUCSAV 143 / CCM 1901)</name>
    <dbReference type="NCBI Taxonomy" id="1006551"/>
    <lineage>
        <taxon>Bacteria</taxon>
        <taxon>Pseudomonadati</taxon>
        <taxon>Pseudomonadota</taxon>
        <taxon>Gammaproteobacteria</taxon>
        <taxon>Enterobacterales</taxon>
        <taxon>Enterobacteriaceae</taxon>
        <taxon>Klebsiella/Raoultella group</taxon>
        <taxon>Klebsiella</taxon>
    </lineage>
</organism>
<dbReference type="Proteomes" id="UP000007843">
    <property type="component" value="Chromosome"/>
</dbReference>
<sequence length="56" mass="5840">MILAFLMGHISAELNTGQYIASITSGVIPSGFAIGFIFLIATVMSLAAGIPWGRGR</sequence>
<evidence type="ECO:0000313" key="2">
    <source>
        <dbReference type="EMBL" id="AEX06190.1"/>
    </source>
</evidence>
<feature type="transmembrane region" description="Helical" evidence="1">
    <location>
        <begin position="32"/>
        <end position="52"/>
    </location>
</feature>
<keyword evidence="1" id="KW-0812">Transmembrane</keyword>
<evidence type="ECO:0000256" key="1">
    <source>
        <dbReference type="SAM" id="Phobius"/>
    </source>
</evidence>
<gene>
    <name evidence="2" type="ordered locus">KOX_22350</name>
</gene>
<evidence type="ECO:0008006" key="4">
    <source>
        <dbReference type="Google" id="ProtNLM"/>
    </source>
</evidence>
<dbReference type="AlphaFoldDB" id="A0A0H3HCK9"/>
<keyword evidence="1" id="KW-0472">Membrane</keyword>
<dbReference type="EMBL" id="CP003218">
    <property type="protein sequence ID" value="AEX06190.1"/>
    <property type="molecule type" value="Genomic_DNA"/>
</dbReference>
<dbReference type="HOGENOM" id="CLU_3008310_0_0_6"/>
<protein>
    <recommendedName>
        <fullName evidence="4">Sodium:proton antiporter</fullName>
    </recommendedName>
</protein>